<dbReference type="GO" id="GO:0006281">
    <property type="term" value="P:DNA repair"/>
    <property type="evidence" value="ECO:0007669"/>
    <property type="project" value="InterPro"/>
</dbReference>
<dbReference type="GO" id="GO:0000166">
    <property type="term" value="F:nucleotide binding"/>
    <property type="evidence" value="ECO:0007669"/>
    <property type="project" value="InterPro"/>
</dbReference>
<dbReference type="GO" id="GO:0003678">
    <property type="term" value="F:DNA helicase activity"/>
    <property type="evidence" value="ECO:0007669"/>
    <property type="project" value="InterPro"/>
</dbReference>
<dbReference type="SMART" id="SM00341">
    <property type="entry name" value="HRDC"/>
    <property type="match status" value="1"/>
</dbReference>
<proteinExistence type="predicted"/>
<dbReference type="InterPro" id="IPR010285">
    <property type="entry name" value="DNA_helicase_pif1-like_DEAD"/>
</dbReference>
<dbReference type="Gene3D" id="3.40.50.300">
    <property type="entry name" value="P-loop containing nucleotide triphosphate hydrolases"/>
    <property type="match status" value="2"/>
</dbReference>
<dbReference type="GO" id="GO:0000723">
    <property type="term" value="P:telomere maintenance"/>
    <property type="evidence" value="ECO:0007669"/>
    <property type="project" value="InterPro"/>
</dbReference>
<dbReference type="RefSeq" id="WP_091143815.1">
    <property type="nucleotide sequence ID" value="NZ_FNAI01000001.1"/>
</dbReference>
<dbReference type="InterPro" id="IPR027417">
    <property type="entry name" value="P-loop_NTPase"/>
</dbReference>
<evidence type="ECO:0000313" key="2">
    <source>
        <dbReference type="EMBL" id="SDD36631.1"/>
    </source>
</evidence>
<dbReference type="InterPro" id="IPR051055">
    <property type="entry name" value="PIF1_helicase"/>
</dbReference>
<dbReference type="PANTHER" id="PTHR47642:SF5">
    <property type="entry name" value="ATP-DEPENDENT DNA HELICASE"/>
    <property type="match status" value="1"/>
</dbReference>
<dbReference type="EMBL" id="FNAI01000001">
    <property type="protein sequence ID" value="SDD36631.1"/>
    <property type="molecule type" value="Genomic_DNA"/>
</dbReference>
<dbReference type="SUPFAM" id="SSF52540">
    <property type="entry name" value="P-loop containing nucleoside triphosphate hydrolases"/>
    <property type="match status" value="2"/>
</dbReference>
<organism evidence="2 3">
    <name type="scientific">Mucilaginibacter pineti</name>
    <dbReference type="NCBI Taxonomy" id="1391627"/>
    <lineage>
        <taxon>Bacteria</taxon>
        <taxon>Pseudomonadati</taxon>
        <taxon>Bacteroidota</taxon>
        <taxon>Sphingobacteriia</taxon>
        <taxon>Sphingobacteriales</taxon>
        <taxon>Sphingobacteriaceae</taxon>
        <taxon>Mucilaginibacter</taxon>
    </lineage>
</organism>
<dbReference type="InterPro" id="IPR002121">
    <property type="entry name" value="HRDC_dom"/>
</dbReference>
<dbReference type="AlphaFoldDB" id="A0A1G6U5S0"/>
<dbReference type="InterPro" id="IPR044876">
    <property type="entry name" value="HRDC_dom_sf"/>
</dbReference>
<dbReference type="OrthoDB" id="9763659at2"/>
<dbReference type="GO" id="GO:0003676">
    <property type="term" value="F:nucleic acid binding"/>
    <property type="evidence" value="ECO:0007669"/>
    <property type="project" value="InterPro"/>
</dbReference>
<dbReference type="Proteomes" id="UP000199072">
    <property type="component" value="Unassembled WGS sequence"/>
</dbReference>
<dbReference type="STRING" id="1391627.SAMN05216464_101540"/>
<dbReference type="Pfam" id="PF05970">
    <property type="entry name" value="PIF1"/>
    <property type="match status" value="1"/>
</dbReference>
<dbReference type="Pfam" id="PF00570">
    <property type="entry name" value="HRDC"/>
    <property type="match status" value="1"/>
</dbReference>
<protein>
    <submittedName>
        <fullName evidence="2">HRDC domain-containing protein</fullName>
    </submittedName>
</protein>
<dbReference type="SUPFAM" id="SSF47819">
    <property type="entry name" value="HRDC-like"/>
    <property type="match status" value="1"/>
</dbReference>
<dbReference type="PROSITE" id="PS50967">
    <property type="entry name" value="HRDC"/>
    <property type="match status" value="1"/>
</dbReference>
<evidence type="ECO:0000259" key="1">
    <source>
        <dbReference type="PROSITE" id="PS50967"/>
    </source>
</evidence>
<dbReference type="PANTHER" id="PTHR47642">
    <property type="entry name" value="ATP-DEPENDENT DNA HELICASE"/>
    <property type="match status" value="1"/>
</dbReference>
<dbReference type="CDD" id="cd18809">
    <property type="entry name" value="SF1_C_RecD"/>
    <property type="match status" value="1"/>
</dbReference>
<sequence length="693" mass="78052">MVLEPFHELVLKFIRNTNRPIFLTGKAGTGKTTFLRRIRADVTKSMAVVAPTAVAAINAGGVTIHSFFQVPFGPQIPAGSNEPLKQVSQEKFKVLQCLDLLIIDEISMVRADTLDYIDTVLRQVKGSIRPFGGVQLLMIGDLFQLPPVYEKDWGVLSRFYTGPYFFNSLALKKIPVITFELTQVYRQKDPGFVAILNQIRNGSVGDEALNQLNAHFDANLNDNWLKDYVTLSTHNKLVNEINQQRLTELEGEPHVFKATVTGDFPKEGYPAEEELVLKVGAQVMFIKNDSSGKKQYYNGRTARITTIGQGSVKLSFLDDGSEFEAVPESWQNVKYSLAEDEQKVNESNNGSFSQYPLRLAWAITVHKSQGLTFEKAIIDIDAAFAFGQAYVALSRCRTLEGIILKAPVRSENVRTDPEIVRFMQSAVNEAPNEQLLNDIILGAESELLMDIFDFSILTTGWDQFKIFYVANEQLSTVLQQTDNLLQKEIKAIGDRFMKKELSVFNNNQPLWSNETLKERLRNAATYFVPKLDALAAAVNDLYAQKNRDNNPVEFYDSLNHLLVSLKAKTAAFIRMPMASSGNDVISSVQEAGISFKPVYKNWNVKVLPKEKEIAHPELYKQLLNWRKAISQERKVLEHTLVSENMLRDITAKLPRSLNQLSQLKSFGDAKATDLGEPILKMIRSYLGENDLFS</sequence>
<name>A0A1G6U5S0_9SPHI</name>
<accession>A0A1G6U5S0</accession>
<keyword evidence="3" id="KW-1185">Reference proteome</keyword>
<dbReference type="FunFam" id="3.40.50.300:FF:001498">
    <property type="entry name" value="ATP-dependent DNA helicase"/>
    <property type="match status" value="1"/>
</dbReference>
<gene>
    <name evidence="2" type="ORF">SAMN05216464_101540</name>
</gene>
<evidence type="ECO:0000313" key="3">
    <source>
        <dbReference type="Proteomes" id="UP000199072"/>
    </source>
</evidence>
<feature type="domain" description="HRDC" evidence="1">
    <location>
        <begin position="612"/>
        <end position="692"/>
    </location>
</feature>
<dbReference type="Gene3D" id="1.10.150.80">
    <property type="entry name" value="HRDC domain"/>
    <property type="match status" value="1"/>
</dbReference>
<dbReference type="InterPro" id="IPR010997">
    <property type="entry name" value="HRDC-like_sf"/>
</dbReference>
<reference evidence="2 3" key="1">
    <citation type="submission" date="2016-10" db="EMBL/GenBank/DDBJ databases">
        <authorList>
            <person name="de Groot N.N."/>
        </authorList>
    </citation>
    <scope>NUCLEOTIDE SEQUENCE [LARGE SCALE GENOMIC DNA]</scope>
    <source>
        <strain evidence="2 3">47C3B</strain>
    </source>
</reference>